<gene>
    <name evidence="1" type="ORF">Tco_0626469</name>
</gene>
<sequence>MIGNESLFSTYKAYNGGYVAYGINLKGKITSKVDVVFNGAFGGVEDEEVVVGERLDEEAFVEFMVEWCKEDEDDDRNGEDDLFN</sequence>
<reference evidence="1" key="2">
    <citation type="submission" date="2022-01" db="EMBL/GenBank/DDBJ databases">
        <authorList>
            <person name="Yamashiro T."/>
            <person name="Shiraishi A."/>
            <person name="Satake H."/>
            <person name="Nakayama K."/>
        </authorList>
    </citation>
    <scope>NUCLEOTIDE SEQUENCE</scope>
</reference>
<evidence type="ECO:0000313" key="1">
    <source>
        <dbReference type="EMBL" id="GJS53107.1"/>
    </source>
</evidence>
<accession>A0ABQ4WJT4</accession>
<evidence type="ECO:0000313" key="2">
    <source>
        <dbReference type="Proteomes" id="UP001151760"/>
    </source>
</evidence>
<dbReference type="Proteomes" id="UP001151760">
    <property type="component" value="Unassembled WGS sequence"/>
</dbReference>
<proteinExistence type="predicted"/>
<organism evidence="1 2">
    <name type="scientific">Tanacetum coccineum</name>
    <dbReference type="NCBI Taxonomy" id="301880"/>
    <lineage>
        <taxon>Eukaryota</taxon>
        <taxon>Viridiplantae</taxon>
        <taxon>Streptophyta</taxon>
        <taxon>Embryophyta</taxon>
        <taxon>Tracheophyta</taxon>
        <taxon>Spermatophyta</taxon>
        <taxon>Magnoliopsida</taxon>
        <taxon>eudicotyledons</taxon>
        <taxon>Gunneridae</taxon>
        <taxon>Pentapetalae</taxon>
        <taxon>asterids</taxon>
        <taxon>campanulids</taxon>
        <taxon>Asterales</taxon>
        <taxon>Asteraceae</taxon>
        <taxon>Asteroideae</taxon>
        <taxon>Anthemideae</taxon>
        <taxon>Anthemidinae</taxon>
        <taxon>Tanacetum</taxon>
    </lineage>
</organism>
<name>A0ABQ4WJT4_9ASTR</name>
<keyword evidence="2" id="KW-1185">Reference proteome</keyword>
<comment type="caution">
    <text evidence="1">The sequence shown here is derived from an EMBL/GenBank/DDBJ whole genome shotgun (WGS) entry which is preliminary data.</text>
</comment>
<dbReference type="EMBL" id="BQNB010008702">
    <property type="protein sequence ID" value="GJS53107.1"/>
    <property type="molecule type" value="Genomic_DNA"/>
</dbReference>
<protein>
    <submittedName>
        <fullName evidence="1">Uncharacterized protein</fullName>
    </submittedName>
</protein>
<reference evidence="1" key="1">
    <citation type="journal article" date="2022" name="Int. J. Mol. Sci.">
        <title>Draft Genome of Tanacetum Coccineum: Genomic Comparison of Closely Related Tanacetum-Family Plants.</title>
        <authorList>
            <person name="Yamashiro T."/>
            <person name="Shiraishi A."/>
            <person name="Nakayama K."/>
            <person name="Satake H."/>
        </authorList>
    </citation>
    <scope>NUCLEOTIDE SEQUENCE</scope>
</reference>